<dbReference type="Pfam" id="PF01121">
    <property type="entry name" value="CoaE"/>
    <property type="match status" value="1"/>
</dbReference>
<reference evidence="7" key="2">
    <citation type="submission" date="2015-01" db="EMBL/GenBank/DDBJ databases">
        <authorList>
            <person name="Xiang T."/>
            <person name="Song Y."/>
            <person name="Huang L."/>
            <person name="Wang B."/>
            <person name="Wu P."/>
        </authorList>
    </citation>
    <scope>NUCLEOTIDE SEQUENCE [LARGE SCALE GENOMIC DNA]</scope>
    <source>
        <strain evidence="7">V1</strain>
    </source>
</reference>
<proteinExistence type="inferred from homology"/>
<evidence type="ECO:0000313" key="8">
    <source>
        <dbReference type="EMBL" id="QEJ97032.1"/>
    </source>
</evidence>
<evidence type="ECO:0000256" key="1">
    <source>
        <dbReference type="ARBA" id="ARBA00009018"/>
    </source>
</evidence>
<keyword evidence="9" id="KW-1185">Reference proteome</keyword>
<dbReference type="EMBL" id="CDNC01000050">
    <property type="protein sequence ID" value="CEM63309.1"/>
    <property type="molecule type" value="Genomic_DNA"/>
</dbReference>
<dbReference type="Proteomes" id="UP000323594">
    <property type="component" value="Chromosome"/>
</dbReference>
<keyword evidence="5 7" id="KW-0418">Kinase</keyword>
<evidence type="ECO:0000256" key="2">
    <source>
        <dbReference type="ARBA" id="ARBA00022741"/>
    </source>
</evidence>
<dbReference type="PROSITE" id="PS51219">
    <property type="entry name" value="DPCK"/>
    <property type="match status" value="1"/>
</dbReference>
<dbReference type="EC" id="2.7.1.24" evidence="5 6"/>
<sequence>MEEKRAPIIGLAGQSCAGKNVAAEILEKRGFYCIDADLVAHEVLAAESEEIAALFSEECEKNGLQLINADGSLNRRKLGELLFSDPVLLKKHEAFIFPKISAVTRKRINEAFLEDPHRPVLLNAPTLHKTKLLDECAFVLYITAPKILRIWRCKKRDKLSLKEIFKRFSNQTDFYSQYVYRNADIERVANYGTASMLEKKLEQILLKKGL</sequence>
<keyword evidence="5" id="KW-0963">Cytoplasm</keyword>
<keyword evidence="2 5" id="KW-0547">Nucleotide-binding</keyword>
<comment type="function">
    <text evidence="5">Catalyzes the phosphorylation of the 3'-hydroxyl group of dephosphocoenzyme A to form coenzyme A.</text>
</comment>
<comment type="similarity">
    <text evidence="1 5">Belongs to the CoaE family.</text>
</comment>
<dbReference type="GeneID" id="57754545"/>
<evidence type="ECO:0000313" key="9">
    <source>
        <dbReference type="Proteomes" id="UP000042527"/>
    </source>
</evidence>
<comment type="catalytic activity">
    <reaction evidence="5">
        <text>3'-dephospho-CoA + ATP = ADP + CoA + H(+)</text>
        <dbReference type="Rhea" id="RHEA:18245"/>
        <dbReference type="ChEBI" id="CHEBI:15378"/>
        <dbReference type="ChEBI" id="CHEBI:30616"/>
        <dbReference type="ChEBI" id="CHEBI:57287"/>
        <dbReference type="ChEBI" id="CHEBI:57328"/>
        <dbReference type="ChEBI" id="CHEBI:456216"/>
        <dbReference type="EC" id="2.7.1.24"/>
    </reaction>
</comment>
<dbReference type="InterPro" id="IPR001977">
    <property type="entry name" value="Depp_CoAkinase"/>
</dbReference>
<dbReference type="InterPro" id="IPR027417">
    <property type="entry name" value="P-loop_NTPase"/>
</dbReference>
<dbReference type="GO" id="GO:0004140">
    <property type="term" value="F:dephospho-CoA kinase activity"/>
    <property type="evidence" value="ECO:0007669"/>
    <property type="project" value="UniProtKB-UniRule"/>
</dbReference>
<dbReference type="HAMAP" id="MF_00376">
    <property type="entry name" value="Dephospho_CoA_kinase"/>
    <property type="match status" value="1"/>
</dbReference>
<dbReference type="EMBL" id="CP042817">
    <property type="protein sequence ID" value="QEJ97032.1"/>
    <property type="molecule type" value="Genomic_DNA"/>
</dbReference>
<dbReference type="NCBIfam" id="TIGR00152">
    <property type="entry name" value="dephospho-CoA kinase"/>
    <property type="match status" value="1"/>
</dbReference>
<keyword evidence="3 5" id="KW-0067">ATP-binding</keyword>
<evidence type="ECO:0000256" key="3">
    <source>
        <dbReference type="ARBA" id="ARBA00022840"/>
    </source>
</evidence>
<protein>
    <recommendedName>
        <fullName evidence="5 6">Dephospho-CoA kinase</fullName>
        <ecNumber evidence="5 6">2.7.1.24</ecNumber>
    </recommendedName>
    <alternativeName>
        <fullName evidence="5">Dephosphocoenzyme A kinase</fullName>
    </alternativeName>
</protein>
<comment type="subcellular location">
    <subcellularLocation>
        <location evidence="5">Cytoplasm</location>
    </subcellularLocation>
</comment>
<evidence type="ECO:0000256" key="5">
    <source>
        <dbReference type="HAMAP-Rule" id="MF_00376"/>
    </source>
</evidence>
<dbReference type="AlphaFoldDB" id="A0A0B7GXA3"/>
<dbReference type="GO" id="GO:0005524">
    <property type="term" value="F:ATP binding"/>
    <property type="evidence" value="ECO:0007669"/>
    <property type="project" value="UniProtKB-UniRule"/>
</dbReference>
<dbReference type="OrthoDB" id="359604at2"/>
<dbReference type="CDD" id="cd02022">
    <property type="entry name" value="DPCK"/>
    <property type="match status" value="1"/>
</dbReference>
<dbReference type="Gene3D" id="3.40.50.300">
    <property type="entry name" value="P-loop containing nucleotide triphosphate hydrolases"/>
    <property type="match status" value="1"/>
</dbReference>
<reference evidence="8 10" key="3">
    <citation type="submission" date="2019-08" db="EMBL/GenBank/DDBJ databases">
        <authorList>
            <person name="Kuhnert P."/>
        </authorList>
    </citation>
    <scope>NUCLEOTIDE SEQUENCE [LARGE SCALE GENOMIC DNA]</scope>
    <source>
        <strain evidence="8 10">B36.5</strain>
    </source>
</reference>
<evidence type="ECO:0000256" key="4">
    <source>
        <dbReference type="ARBA" id="ARBA00022993"/>
    </source>
</evidence>
<dbReference type="GO" id="GO:0005737">
    <property type="term" value="C:cytoplasm"/>
    <property type="evidence" value="ECO:0007669"/>
    <property type="project" value="UniProtKB-SubCell"/>
</dbReference>
<dbReference type="PROSITE" id="PS51257">
    <property type="entry name" value="PROKAR_LIPOPROTEIN"/>
    <property type="match status" value="1"/>
</dbReference>
<dbReference type="Proteomes" id="UP000042527">
    <property type="component" value="Unassembled WGS sequence"/>
</dbReference>
<comment type="pathway">
    <text evidence="5">Cofactor biosynthesis; coenzyme A biosynthesis; CoA from (R)-pantothenate: step 5/5.</text>
</comment>
<organism evidence="7 9">
    <name type="scientific">Treponema phagedenis</name>
    <dbReference type="NCBI Taxonomy" id="162"/>
    <lineage>
        <taxon>Bacteria</taxon>
        <taxon>Pseudomonadati</taxon>
        <taxon>Spirochaetota</taxon>
        <taxon>Spirochaetia</taxon>
        <taxon>Spirochaetales</taxon>
        <taxon>Treponemataceae</taxon>
        <taxon>Treponema</taxon>
    </lineage>
</organism>
<reference evidence="9" key="1">
    <citation type="submission" date="2015-01" db="EMBL/GenBank/DDBJ databases">
        <authorList>
            <person name="Manzoor Shahid"/>
            <person name="Zubair Saima"/>
        </authorList>
    </citation>
    <scope>NUCLEOTIDE SEQUENCE [LARGE SCALE GENOMIC DNA]</scope>
    <source>
        <strain evidence="9">V1</strain>
    </source>
</reference>
<gene>
    <name evidence="5 7" type="primary">coaE</name>
    <name evidence="8" type="ORF">FUT82_02880</name>
    <name evidence="7" type="ORF">TPHV1_80062</name>
</gene>
<accession>A0A0B7GXA3</accession>
<name>A0A0B7GXA3_TREPH</name>
<evidence type="ECO:0000256" key="6">
    <source>
        <dbReference type="NCBIfam" id="TIGR00152"/>
    </source>
</evidence>
<feature type="binding site" evidence="5">
    <location>
        <begin position="16"/>
        <end position="21"/>
    </location>
    <ligand>
        <name>ATP</name>
        <dbReference type="ChEBI" id="CHEBI:30616"/>
    </ligand>
</feature>
<dbReference type="UniPathway" id="UPA00241">
    <property type="reaction ID" value="UER00356"/>
</dbReference>
<keyword evidence="4 5" id="KW-0173">Coenzyme A biosynthesis</keyword>
<keyword evidence="5 7" id="KW-0808">Transferase</keyword>
<evidence type="ECO:0000313" key="7">
    <source>
        <dbReference type="EMBL" id="CEM63309.1"/>
    </source>
</evidence>
<dbReference type="RefSeq" id="WP_002698483.1">
    <property type="nucleotide sequence ID" value="NZ_CDNC01000050.1"/>
</dbReference>
<evidence type="ECO:0000313" key="10">
    <source>
        <dbReference type="Proteomes" id="UP000323594"/>
    </source>
</evidence>
<dbReference type="SUPFAM" id="SSF52540">
    <property type="entry name" value="P-loop containing nucleoside triphosphate hydrolases"/>
    <property type="match status" value="1"/>
</dbReference>
<dbReference type="GO" id="GO:0015937">
    <property type="term" value="P:coenzyme A biosynthetic process"/>
    <property type="evidence" value="ECO:0007669"/>
    <property type="project" value="UniProtKB-UniRule"/>
</dbReference>